<comment type="cofactor">
    <cofactor evidence="1 14">
        <name>Mg(2+)</name>
        <dbReference type="ChEBI" id="CHEBI:18420"/>
    </cofactor>
</comment>
<feature type="binding site" description="in other chain" evidence="14">
    <location>
        <begin position="258"/>
        <end position="261"/>
    </location>
    <ligand>
        <name>substrate</name>
        <note>ligand shared between dimeric partners</note>
    </ligand>
</feature>
<dbReference type="GO" id="GO:0016208">
    <property type="term" value="F:AMP binding"/>
    <property type="evidence" value="ECO:0007669"/>
    <property type="project" value="TreeGrafter"/>
</dbReference>
<dbReference type="InterPro" id="IPR022953">
    <property type="entry name" value="ATP_PFK"/>
</dbReference>
<keyword evidence="7 14" id="KW-0479">Metal-binding</keyword>
<dbReference type="Proteomes" id="UP000198384">
    <property type="component" value="Unassembled WGS sequence"/>
</dbReference>
<dbReference type="PANTHER" id="PTHR13697">
    <property type="entry name" value="PHOSPHOFRUCTOKINASE"/>
    <property type="match status" value="1"/>
</dbReference>
<comment type="subcellular location">
    <subcellularLocation>
        <location evidence="2 14">Cytoplasm</location>
    </subcellularLocation>
</comment>
<keyword evidence="11 14" id="KW-0460">Magnesium</keyword>
<evidence type="ECO:0000256" key="7">
    <source>
        <dbReference type="ARBA" id="ARBA00022723"/>
    </source>
</evidence>
<comment type="pathway">
    <text evidence="3 14">Carbohydrate degradation; glycolysis; D-glyceraldehyde 3-phosphate and glycerone phosphate from D-glucose: step 3/4.</text>
</comment>
<dbReference type="NCBIfam" id="NF002872">
    <property type="entry name" value="PRK03202.1"/>
    <property type="match status" value="1"/>
</dbReference>
<keyword evidence="17" id="KW-1185">Reference proteome</keyword>
<comment type="subunit">
    <text evidence="14">Homotetramer.</text>
</comment>
<reference evidence="16 17" key="1">
    <citation type="submission" date="2017-06" db="EMBL/GenBank/DDBJ databases">
        <authorList>
            <person name="Kim H.J."/>
            <person name="Triplett B.A."/>
        </authorList>
    </citation>
    <scope>NUCLEOTIDE SEQUENCE [LARGE SCALE GENOMIC DNA]</scope>
    <source>
        <strain evidence="16 17">DSM 29150</strain>
    </source>
</reference>
<name>A0A238X252_9FLAO</name>
<dbReference type="RefSeq" id="WP_089381401.1">
    <property type="nucleotide sequence ID" value="NZ_FZNT01000004.1"/>
</dbReference>
<feature type="binding site" description="in other chain" evidence="14">
    <location>
        <begin position="190"/>
        <end position="192"/>
    </location>
    <ligand>
        <name>ADP</name>
        <dbReference type="ChEBI" id="CHEBI:456216"/>
        <note>allosteric activator; ligand shared between dimeric partners</note>
    </ligand>
</feature>
<dbReference type="GO" id="GO:0070095">
    <property type="term" value="F:fructose-6-phosphate binding"/>
    <property type="evidence" value="ECO:0007669"/>
    <property type="project" value="TreeGrafter"/>
</dbReference>
<dbReference type="PRINTS" id="PR00476">
    <property type="entry name" value="PHFRCTKINASE"/>
</dbReference>
<proteinExistence type="inferred from homology"/>
<dbReference type="PANTHER" id="PTHR13697:SF4">
    <property type="entry name" value="ATP-DEPENDENT 6-PHOSPHOFRUCTOKINASE"/>
    <property type="match status" value="1"/>
</dbReference>
<dbReference type="OrthoDB" id="9802503at2"/>
<dbReference type="GO" id="GO:0042802">
    <property type="term" value="F:identical protein binding"/>
    <property type="evidence" value="ECO:0007669"/>
    <property type="project" value="TreeGrafter"/>
</dbReference>
<keyword evidence="5 14" id="KW-0021">Allosteric enzyme</keyword>
<dbReference type="FunFam" id="3.40.50.460:FF:000002">
    <property type="entry name" value="ATP-dependent 6-phosphofructokinase"/>
    <property type="match status" value="1"/>
</dbReference>
<comment type="caution">
    <text evidence="14">Lacks conserved residue(s) required for the propagation of feature annotation.</text>
</comment>
<feature type="binding site" evidence="14">
    <location>
        <begin position="76"/>
        <end position="77"/>
    </location>
    <ligand>
        <name>ATP</name>
        <dbReference type="ChEBI" id="CHEBI:30616"/>
    </ligand>
</feature>
<dbReference type="GO" id="GO:0005524">
    <property type="term" value="F:ATP binding"/>
    <property type="evidence" value="ECO:0007669"/>
    <property type="project" value="UniProtKB-UniRule"/>
</dbReference>
<dbReference type="Gene3D" id="3.40.50.460">
    <property type="entry name" value="Phosphofructokinase domain"/>
    <property type="match status" value="1"/>
</dbReference>
<feature type="binding site" evidence="14">
    <location>
        <position position="107"/>
    </location>
    <ligand>
        <name>Mg(2+)</name>
        <dbReference type="ChEBI" id="CHEBI:18420"/>
        <note>catalytic</note>
    </ligand>
</feature>
<evidence type="ECO:0000256" key="9">
    <source>
        <dbReference type="ARBA" id="ARBA00022777"/>
    </source>
</evidence>
<comment type="function">
    <text evidence="14">Catalyzes the phosphorylation of D-fructose 6-phosphate to fructose 1,6-bisphosphate by ATP, the first committing step of glycolysis.</text>
</comment>
<keyword evidence="8 14" id="KW-0547">Nucleotide-binding</keyword>
<evidence type="ECO:0000256" key="1">
    <source>
        <dbReference type="ARBA" id="ARBA00001946"/>
    </source>
</evidence>
<comment type="activity regulation">
    <text evidence="14">Allosterically activated by ADP and other diphosphonucleosides, and allosterically inhibited by phosphoenolpyruvate.</text>
</comment>
<dbReference type="GO" id="GO:0030388">
    <property type="term" value="P:fructose 1,6-bisphosphate metabolic process"/>
    <property type="evidence" value="ECO:0007669"/>
    <property type="project" value="TreeGrafter"/>
</dbReference>
<dbReference type="GO" id="GO:0006002">
    <property type="term" value="P:fructose 6-phosphate metabolic process"/>
    <property type="evidence" value="ECO:0007669"/>
    <property type="project" value="UniProtKB-UniRule"/>
</dbReference>
<dbReference type="GO" id="GO:0005945">
    <property type="term" value="C:6-phosphofructokinase complex"/>
    <property type="evidence" value="ECO:0007669"/>
    <property type="project" value="TreeGrafter"/>
</dbReference>
<evidence type="ECO:0000256" key="3">
    <source>
        <dbReference type="ARBA" id="ARBA00004679"/>
    </source>
</evidence>
<evidence type="ECO:0000259" key="15">
    <source>
        <dbReference type="Pfam" id="PF00365"/>
    </source>
</evidence>
<protein>
    <recommendedName>
        <fullName evidence="14">ATP-dependent 6-phosphofructokinase</fullName>
        <shortName evidence="14">ATP-PFK</shortName>
        <shortName evidence="14">Phosphofructokinase</shortName>
        <ecNumber evidence="14">2.7.1.11</ecNumber>
    </recommendedName>
    <alternativeName>
        <fullName evidence="14">Phosphohexokinase</fullName>
    </alternativeName>
</protein>
<evidence type="ECO:0000256" key="5">
    <source>
        <dbReference type="ARBA" id="ARBA00022533"/>
    </source>
</evidence>
<feature type="binding site" description="in other chain" evidence="14">
    <location>
        <position position="159"/>
    </location>
    <ligand>
        <name>ADP</name>
        <dbReference type="ChEBI" id="CHEBI:456216"/>
        <note>allosteric activator; ligand shared between dimeric partners</note>
    </ligand>
</feature>
<keyword evidence="6 14" id="KW-0808">Transferase</keyword>
<feature type="binding site" evidence="14">
    <location>
        <position position="167"/>
    </location>
    <ligand>
        <name>substrate</name>
        <note>ligand shared between dimeric partners</note>
    </ligand>
</feature>
<dbReference type="SUPFAM" id="SSF53784">
    <property type="entry name" value="Phosphofructokinase"/>
    <property type="match status" value="1"/>
</dbReference>
<evidence type="ECO:0000256" key="2">
    <source>
        <dbReference type="ARBA" id="ARBA00004496"/>
    </source>
</evidence>
<evidence type="ECO:0000256" key="12">
    <source>
        <dbReference type="ARBA" id="ARBA00023152"/>
    </source>
</evidence>
<dbReference type="GO" id="GO:0046872">
    <property type="term" value="F:metal ion binding"/>
    <property type="evidence" value="ECO:0007669"/>
    <property type="project" value="UniProtKB-KW"/>
</dbReference>
<evidence type="ECO:0000256" key="11">
    <source>
        <dbReference type="ARBA" id="ARBA00022842"/>
    </source>
</evidence>
<feature type="binding site" evidence="14">
    <location>
        <begin position="25"/>
        <end position="29"/>
    </location>
    <ligand>
        <name>ADP</name>
        <dbReference type="ChEBI" id="CHEBI:456216"/>
        <note>allosteric activator; ligand shared between dimeric partners</note>
    </ligand>
</feature>
<evidence type="ECO:0000313" key="17">
    <source>
        <dbReference type="Proteomes" id="UP000198384"/>
    </source>
</evidence>
<dbReference type="EMBL" id="FZNT01000004">
    <property type="protein sequence ID" value="SNR52658.1"/>
    <property type="molecule type" value="Genomic_DNA"/>
</dbReference>
<dbReference type="GO" id="GO:0061621">
    <property type="term" value="P:canonical glycolysis"/>
    <property type="evidence" value="ECO:0007669"/>
    <property type="project" value="TreeGrafter"/>
</dbReference>
<dbReference type="AlphaFoldDB" id="A0A238X252"/>
<dbReference type="GO" id="GO:0048029">
    <property type="term" value="F:monosaccharide binding"/>
    <property type="evidence" value="ECO:0007669"/>
    <property type="project" value="TreeGrafter"/>
</dbReference>
<accession>A0A238X252</accession>
<comment type="catalytic activity">
    <reaction evidence="13 14">
        <text>beta-D-fructose 6-phosphate + ATP = beta-D-fructose 1,6-bisphosphate + ADP + H(+)</text>
        <dbReference type="Rhea" id="RHEA:16109"/>
        <dbReference type="ChEBI" id="CHEBI:15378"/>
        <dbReference type="ChEBI" id="CHEBI:30616"/>
        <dbReference type="ChEBI" id="CHEBI:32966"/>
        <dbReference type="ChEBI" id="CHEBI:57634"/>
        <dbReference type="ChEBI" id="CHEBI:456216"/>
        <dbReference type="EC" id="2.7.1.11"/>
    </reaction>
</comment>
<feature type="binding site" description="in other chain" evidence="14">
    <location>
        <begin position="130"/>
        <end position="132"/>
    </location>
    <ligand>
        <name>substrate</name>
        <note>ligand shared between dimeric partners</note>
    </ligand>
</feature>
<evidence type="ECO:0000256" key="13">
    <source>
        <dbReference type="ARBA" id="ARBA00048070"/>
    </source>
</evidence>
<dbReference type="GO" id="GO:0003872">
    <property type="term" value="F:6-phosphofructokinase activity"/>
    <property type="evidence" value="ECO:0007669"/>
    <property type="project" value="UniProtKB-UniRule"/>
</dbReference>
<dbReference type="Pfam" id="PF00365">
    <property type="entry name" value="PFK"/>
    <property type="match status" value="1"/>
</dbReference>
<feature type="binding site" description="in other chain" evidence="14">
    <location>
        <begin position="218"/>
        <end position="220"/>
    </location>
    <ligand>
        <name>ADP</name>
        <dbReference type="ChEBI" id="CHEBI:456216"/>
        <note>allosteric activator; ligand shared between dimeric partners</note>
    </ligand>
</feature>
<organism evidence="16 17">
    <name type="scientific">Lutibacter agarilyticus</name>
    <dbReference type="NCBI Taxonomy" id="1109740"/>
    <lineage>
        <taxon>Bacteria</taxon>
        <taxon>Pseudomonadati</taxon>
        <taxon>Bacteroidota</taxon>
        <taxon>Flavobacteriia</taxon>
        <taxon>Flavobacteriales</taxon>
        <taxon>Flavobacteriaceae</taxon>
        <taxon>Lutibacter</taxon>
    </lineage>
</organism>
<feature type="binding site" description="in other chain" evidence="14">
    <location>
        <position position="227"/>
    </location>
    <ligand>
        <name>substrate</name>
        <note>ligand shared between dimeric partners</note>
    </ligand>
</feature>
<feature type="domain" description="Phosphofructokinase" evidence="15">
    <location>
        <begin position="7"/>
        <end position="284"/>
    </location>
</feature>
<feature type="binding site" evidence="14">
    <location>
        <position position="252"/>
    </location>
    <ligand>
        <name>substrate</name>
        <note>ligand shared between dimeric partners</note>
    </ligand>
</feature>
<feature type="active site" description="Proton acceptor" evidence="14">
    <location>
        <position position="132"/>
    </location>
</feature>
<feature type="binding site" description="in other chain" evidence="14">
    <location>
        <begin position="174"/>
        <end position="176"/>
    </location>
    <ligand>
        <name>substrate</name>
        <note>ligand shared between dimeric partners</note>
    </ligand>
</feature>
<dbReference type="EC" id="2.7.1.11" evidence="14"/>
<dbReference type="InterPro" id="IPR012828">
    <property type="entry name" value="PFKA_ATP_prok"/>
</dbReference>
<keyword evidence="9 14" id="KW-0418">Kinase</keyword>
<dbReference type="Gene3D" id="3.40.50.450">
    <property type="match status" value="1"/>
</dbReference>
<keyword evidence="10 14" id="KW-0067">ATP-binding</keyword>
<evidence type="ECO:0000256" key="14">
    <source>
        <dbReference type="HAMAP-Rule" id="MF_00339"/>
    </source>
</evidence>
<dbReference type="PIRSF" id="PIRSF000532">
    <property type="entry name" value="ATP_PFK_prok"/>
    <property type="match status" value="1"/>
</dbReference>
<keyword evidence="4 14" id="KW-0963">Cytoplasm</keyword>
<evidence type="ECO:0000313" key="16">
    <source>
        <dbReference type="EMBL" id="SNR52658.1"/>
    </source>
</evidence>
<dbReference type="InterPro" id="IPR015912">
    <property type="entry name" value="Phosphofructokinase_CS"/>
</dbReference>
<evidence type="ECO:0000256" key="10">
    <source>
        <dbReference type="ARBA" id="ARBA00022840"/>
    </source>
</evidence>
<gene>
    <name evidence="14" type="primary">pfkA</name>
    <name evidence="16" type="ORF">SAMN06265371_104297</name>
</gene>
<dbReference type="UniPathway" id="UPA00109">
    <property type="reaction ID" value="UER00182"/>
</dbReference>
<feature type="binding site" evidence="14">
    <location>
        <begin position="106"/>
        <end position="109"/>
    </location>
    <ligand>
        <name>ATP</name>
        <dbReference type="ChEBI" id="CHEBI:30616"/>
    </ligand>
</feature>
<dbReference type="HAMAP" id="MF_00339">
    <property type="entry name" value="Phosphofructokinase_I_B1"/>
    <property type="match status" value="1"/>
</dbReference>
<feature type="binding site" evidence="14">
    <location>
        <position position="15"/>
    </location>
    <ligand>
        <name>ATP</name>
        <dbReference type="ChEBI" id="CHEBI:30616"/>
    </ligand>
</feature>
<dbReference type="InterPro" id="IPR012003">
    <property type="entry name" value="ATP_PFK_prok-type"/>
</dbReference>
<evidence type="ECO:0000256" key="8">
    <source>
        <dbReference type="ARBA" id="ARBA00022741"/>
    </source>
</evidence>
<dbReference type="PROSITE" id="PS00433">
    <property type="entry name" value="PHOSPHOFRUCTOKINASE"/>
    <property type="match status" value="1"/>
</dbReference>
<sequence length="328" mass="35617">MSKKIKKIGVMTSGGDAPGMNAAIRAVVRACSYYNVECVGIYRGYQGMIEGDFEPMSSRSVSNIINRGGTILKSARSNDFRTVEGRAKAYKNLIAANIDAIVLIGGDGTFTGGMVFNEEYKFPCIGIPGTIDNDIFGTNYTIGYDTALNTVVDVIDKIRDTASSHNRLFFVEVMGRDAGFIALNAGVGAGAEEILIPEEDLGLERLLESLKRSKRSGKSSSIVVVSEGDKIGKNVFELANYVEENMPKYDVRVSVLGHMQRGGSPSCYDRVLASRLGVKAVELLLDGQTNLMVGIINNKIETTVLEKAIKEHHSINKELLRVSDIMSI</sequence>
<dbReference type="InterPro" id="IPR035966">
    <property type="entry name" value="PKF_sf"/>
</dbReference>
<dbReference type="InterPro" id="IPR000023">
    <property type="entry name" value="Phosphofructokinase_dom"/>
</dbReference>
<evidence type="ECO:0000256" key="4">
    <source>
        <dbReference type="ARBA" id="ARBA00022490"/>
    </source>
</evidence>
<evidence type="ECO:0000256" key="6">
    <source>
        <dbReference type="ARBA" id="ARBA00022679"/>
    </source>
</evidence>
<comment type="similarity">
    <text evidence="14">Belongs to the phosphofructokinase type A (PFKA) family. ATP-dependent PFK group I subfamily. Prokaryotic clade 'B1' sub-subfamily.</text>
</comment>
<dbReference type="FunFam" id="3.40.50.450:FF:000001">
    <property type="entry name" value="ATP-dependent 6-phosphofructokinase"/>
    <property type="match status" value="1"/>
</dbReference>
<dbReference type="NCBIfam" id="TIGR02482">
    <property type="entry name" value="PFKA_ATP"/>
    <property type="match status" value="1"/>
</dbReference>
<keyword evidence="12 14" id="KW-0324">Glycolysis</keyword>